<reference evidence="3 4" key="1">
    <citation type="submission" date="2017-03" db="EMBL/GenBank/DDBJ databases">
        <title>Complete sequence of Clostridium formicaceticum DSM 92.</title>
        <authorList>
            <person name="Poehlein A."/>
            <person name="Karl M."/>
            <person name="Bengelsdorf F.R."/>
            <person name="Duerre P."/>
            <person name="Daniel R."/>
        </authorList>
    </citation>
    <scope>NUCLEOTIDE SEQUENCE [LARGE SCALE GENOMIC DNA]</scope>
    <source>
        <strain evidence="3 4">DSM 92</strain>
    </source>
</reference>
<comment type="similarity">
    <text evidence="1">Belongs to the helicase family. DinG subfamily.</text>
</comment>
<feature type="domain" description="ATP-dependent helicase C-terminal" evidence="2">
    <location>
        <begin position="169"/>
        <end position="298"/>
    </location>
</feature>
<dbReference type="InterPro" id="IPR027417">
    <property type="entry name" value="P-loop_NTPase"/>
</dbReference>
<dbReference type="PANTHER" id="PTHR11472:SF34">
    <property type="entry name" value="REGULATOR OF TELOMERE ELONGATION HELICASE 1"/>
    <property type="match status" value="1"/>
</dbReference>
<dbReference type="GO" id="GO:0016818">
    <property type="term" value="F:hydrolase activity, acting on acid anhydrides, in phosphorus-containing anhydrides"/>
    <property type="evidence" value="ECO:0007669"/>
    <property type="project" value="InterPro"/>
</dbReference>
<accession>A0AAC9RK96</accession>
<sequence>MFLNRVVVNLEEILRLLPEKDRKLMVDIKRNIRQMKIFNCCDIIYWLEEPFSKGQTTLASVPITLSKELGQDLWTNDISFLLTSGTIAVDGDFNYIKNELGMKQVRKDRIIEISKGTPFNFEENCLLYVAENMEYPDYDNPKYIANITDEVERLIRASNGHGLVLFTSYKPLRLVYQNLNERIMEIPLFQMTRGRSDAINAFRASGKGVLFATGSMWEGVNIPGDILSHLIICYVKLPFPIPDPISEYEKTCYSSIDDYLNSVLIPQMLIKLKQGAGRLIRNETDTDIISILDSRAGANGRYHEVVLVALPKCSITSDIQEIKQFLRLMKDKTYFE</sequence>
<proteinExistence type="inferred from homology"/>
<dbReference type="Proteomes" id="UP000192478">
    <property type="component" value="Chromosome"/>
</dbReference>
<dbReference type="InterPro" id="IPR006555">
    <property type="entry name" value="ATP-dep_Helicase_C"/>
</dbReference>
<dbReference type="GO" id="GO:0006139">
    <property type="term" value="P:nucleobase-containing compound metabolic process"/>
    <property type="evidence" value="ECO:0007669"/>
    <property type="project" value="InterPro"/>
</dbReference>
<evidence type="ECO:0000256" key="1">
    <source>
        <dbReference type="ARBA" id="ARBA00038058"/>
    </source>
</evidence>
<dbReference type="InterPro" id="IPR045028">
    <property type="entry name" value="DinG/Rad3-like"/>
</dbReference>
<dbReference type="GO" id="GO:0003676">
    <property type="term" value="F:nucleic acid binding"/>
    <property type="evidence" value="ECO:0007669"/>
    <property type="project" value="InterPro"/>
</dbReference>
<evidence type="ECO:0000259" key="2">
    <source>
        <dbReference type="SMART" id="SM00491"/>
    </source>
</evidence>
<name>A0AAC9RK96_9CLOT</name>
<dbReference type="SMART" id="SM00491">
    <property type="entry name" value="HELICc2"/>
    <property type="match status" value="1"/>
</dbReference>
<dbReference type="SUPFAM" id="SSF52540">
    <property type="entry name" value="P-loop containing nucleoside triphosphate hydrolases"/>
    <property type="match status" value="1"/>
</dbReference>
<dbReference type="Gene3D" id="3.40.50.300">
    <property type="entry name" value="P-loop containing nucleotide triphosphate hydrolases"/>
    <property type="match status" value="1"/>
</dbReference>
<evidence type="ECO:0000313" key="3">
    <source>
        <dbReference type="EMBL" id="ARE87189.1"/>
    </source>
</evidence>
<evidence type="ECO:0000313" key="4">
    <source>
        <dbReference type="Proteomes" id="UP000192478"/>
    </source>
</evidence>
<gene>
    <name evidence="3" type="ORF">CLFO_15770</name>
</gene>
<dbReference type="GO" id="GO:0005524">
    <property type="term" value="F:ATP binding"/>
    <property type="evidence" value="ECO:0007669"/>
    <property type="project" value="InterPro"/>
</dbReference>
<dbReference type="EMBL" id="CP020559">
    <property type="protein sequence ID" value="ARE87189.1"/>
    <property type="molecule type" value="Genomic_DNA"/>
</dbReference>
<protein>
    <recommendedName>
        <fullName evidence="2">ATP-dependent helicase C-terminal domain-containing protein</fullName>
    </recommendedName>
</protein>
<organism evidence="3 4">
    <name type="scientific">Clostridium formicaceticum</name>
    <dbReference type="NCBI Taxonomy" id="1497"/>
    <lineage>
        <taxon>Bacteria</taxon>
        <taxon>Bacillati</taxon>
        <taxon>Bacillota</taxon>
        <taxon>Clostridia</taxon>
        <taxon>Eubacteriales</taxon>
        <taxon>Clostridiaceae</taxon>
        <taxon>Clostridium</taxon>
    </lineage>
</organism>
<dbReference type="AlphaFoldDB" id="A0AAC9RK96"/>
<dbReference type="GO" id="GO:0003678">
    <property type="term" value="F:DNA helicase activity"/>
    <property type="evidence" value="ECO:0007669"/>
    <property type="project" value="TreeGrafter"/>
</dbReference>
<dbReference type="PANTHER" id="PTHR11472">
    <property type="entry name" value="DNA REPAIR DEAD HELICASE RAD3/XP-D SUBFAMILY MEMBER"/>
    <property type="match status" value="1"/>
</dbReference>
<dbReference type="Pfam" id="PF13307">
    <property type="entry name" value="Helicase_C_2"/>
    <property type="match status" value="1"/>
</dbReference>